<gene>
    <name evidence="1" type="ORF">PSA7680_01687</name>
</gene>
<dbReference type="EMBL" id="FWFQ01000010">
    <property type="protein sequence ID" value="SLN35762.1"/>
    <property type="molecule type" value="Genomic_DNA"/>
</dbReference>
<evidence type="ECO:0000313" key="1">
    <source>
        <dbReference type="EMBL" id="SLN35762.1"/>
    </source>
</evidence>
<dbReference type="InterPro" id="IPR022028">
    <property type="entry name" value="DUF3604"/>
</dbReference>
<reference evidence="1 2" key="1">
    <citation type="submission" date="2017-03" db="EMBL/GenBank/DDBJ databases">
        <authorList>
            <person name="Afonso C.L."/>
            <person name="Miller P.J."/>
            <person name="Scott M.A."/>
            <person name="Spackman E."/>
            <person name="Goraichik I."/>
            <person name="Dimitrov K.M."/>
            <person name="Suarez D.L."/>
            <person name="Swayne D.E."/>
        </authorList>
    </citation>
    <scope>NUCLEOTIDE SEQUENCE [LARGE SCALE GENOMIC DNA]</scope>
    <source>
        <strain evidence="1 2">CECT 7680</strain>
    </source>
</reference>
<dbReference type="Proteomes" id="UP000193409">
    <property type="component" value="Unassembled WGS sequence"/>
</dbReference>
<organism evidence="1 2">
    <name type="scientific">Pseudoruegeria aquimaris</name>
    <dbReference type="NCBI Taxonomy" id="393663"/>
    <lineage>
        <taxon>Bacteria</taxon>
        <taxon>Pseudomonadati</taxon>
        <taxon>Pseudomonadota</taxon>
        <taxon>Alphaproteobacteria</taxon>
        <taxon>Rhodobacterales</taxon>
        <taxon>Roseobacteraceae</taxon>
        <taxon>Pseudoruegeria</taxon>
    </lineage>
</organism>
<protein>
    <recommendedName>
        <fullName evidence="3">DUF3604 domain-containing protein</fullName>
    </recommendedName>
</protein>
<accession>A0A1Y5SAT6</accession>
<evidence type="ECO:0000313" key="2">
    <source>
        <dbReference type="Proteomes" id="UP000193409"/>
    </source>
</evidence>
<dbReference type="Pfam" id="PF12228">
    <property type="entry name" value="DUF3604"/>
    <property type="match status" value="1"/>
</dbReference>
<keyword evidence="2" id="KW-1185">Reference proteome</keyword>
<sequence length="85" mass="9348">MGSTVDVASATYTNAIGAPALQGFWEDPEFDAAQDAFYHVRVIEIPKPRWTTHDAAFYGVPLPEAVPAEVQDRAYTSPIFYTAAR</sequence>
<dbReference type="OrthoDB" id="5739704at2"/>
<name>A0A1Y5SAT6_9RHOB</name>
<dbReference type="AlphaFoldDB" id="A0A1Y5SAT6"/>
<proteinExistence type="predicted"/>
<evidence type="ECO:0008006" key="3">
    <source>
        <dbReference type="Google" id="ProtNLM"/>
    </source>
</evidence>